<dbReference type="PROSITE" id="PS51194">
    <property type="entry name" value="HELICASE_CTER"/>
    <property type="match status" value="1"/>
</dbReference>
<dbReference type="SMART" id="SM00341">
    <property type="entry name" value="HRDC"/>
    <property type="match status" value="1"/>
</dbReference>
<evidence type="ECO:0000259" key="18">
    <source>
        <dbReference type="PROSITE" id="PS51192"/>
    </source>
</evidence>
<protein>
    <recommendedName>
        <fullName evidence="16">DNA helicase RecQ</fullName>
        <ecNumber evidence="16">5.6.2.4</ecNumber>
    </recommendedName>
</protein>
<dbReference type="PANTHER" id="PTHR13710">
    <property type="entry name" value="DNA HELICASE RECQ FAMILY MEMBER"/>
    <property type="match status" value="1"/>
</dbReference>
<dbReference type="GO" id="GO:0009432">
    <property type="term" value="P:SOS response"/>
    <property type="evidence" value="ECO:0007669"/>
    <property type="project" value="UniProtKB-UniRule"/>
</dbReference>
<feature type="domain" description="Helicase ATP-binding" evidence="18">
    <location>
        <begin position="29"/>
        <end position="198"/>
    </location>
</feature>
<feature type="domain" description="Helicase C-terminal" evidence="19">
    <location>
        <begin position="221"/>
        <end position="366"/>
    </location>
</feature>
<dbReference type="InterPro" id="IPR002121">
    <property type="entry name" value="HRDC_dom"/>
</dbReference>
<evidence type="ECO:0000256" key="16">
    <source>
        <dbReference type="NCBIfam" id="TIGR01389"/>
    </source>
</evidence>
<dbReference type="InterPro" id="IPR001650">
    <property type="entry name" value="Helicase_C-like"/>
</dbReference>
<keyword evidence="4" id="KW-0479">Metal-binding</keyword>
<reference evidence="20 21" key="1">
    <citation type="submission" date="2019-11" db="EMBL/GenBank/DDBJ databases">
        <title>Bacillus lacus genome.</title>
        <authorList>
            <person name="Allen C.J."/>
            <person name="Newman J.D."/>
        </authorList>
    </citation>
    <scope>NUCLEOTIDE SEQUENCE [LARGE SCALE GENOMIC DNA]</scope>
    <source>
        <strain evidence="20 21">KCTC 33946</strain>
    </source>
</reference>
<feature type="domain" description="HRDC" evidence="17">
    <location>
        <begin position="519"/>
        <end position="599"/>
    </location>
</feature>
<dbReference type="GO" id="GO:0005737">
    <property type="term" value="C:cytoplasm"/>
    <property type="evidence" value="ECO:0007669"/>
    <property type="project" value="TreeGrafter"/>
</dbReference>
<dbReference type="InterPro" id="IPR014001">
    <property type="entry name" value="Helicase_ATP-bd"/>
</dbReference>
<dbReference type="InterPro" id="IPR027417">
    <property type="entry name" value="P-loop_NTPase"/>
</dbReference>
<dbReference type="SUPFAM" id="SSF46785">
    <property type="entry name" value="Winged helix' DNA-binding domain"/>
    <property type="match status" value="1"/>
</dbReference>
<dbReference type="GO" id="GO:0016787">
    <property type="term" value="F:hydrolase activity"/>
    <property type="evidence" value="ECO:0007669"/>
    <property type="project" value="UniProtKB-KW"/>
</dbReference>
<accession>A0A7X2LX09</accession>
<dbReference type="AlphaFoldDB" id="A0A7X2LX09"/>
<comment type="cofactor">
    <cofactor evidence="2">
        <name>Zn(2+)</name>
        <dbReference type="ChEBI" id="CHEBI:29105"/>
    </cofactor>
</comment>
<dbReference type="GO" id="GO:0030894">
    <property type="term" value="C:replisome"/>
    <property type="evidence" value="ECO:0007669"/>
    <property type="project" value="TreeGrafter"/>
</dbReference>
<keyword evidence="10" id="KW-0067">ATP-binding</keyword>
<dbReference type="InterPro" id="IPR036390">
    <property type="entry name" value="WH_DNA-bd_sf"/>
</dbReference>
<evidence type="ECO:0000256" key="2">
    <source>
        <dbReference type="ARBA" id="ARBA00001947"/>
    </source>
</evidence>
<dbReference type="FunFam" id="1.10.150.80:FF:000002">
    <property type="entry name" value="ATP-dependent DNA helicase RecQ"/>
    <property type="match status" value="1"/>
</dbReference>
<dbReference type="Pfam" id="PF16124">
    <property type="entry name" value="RecQ_Zn_bind"/>
    <property type="match status" value="1"/>
</dbReference>
<name>A0A7X2LX09_9BACI</name>
<dbReference type="NCBIfam" id="TIGR00614">
    <property type="entry name" value="recQ_fam"/>
    <property type="match status" value="1"/>
</dbReference>
<dbReference type="Proteomes" id="UP000448867">
    <property type="component" value="Unassembled WGS sequence"/>
</dbReference>
<evidence type="ECO:0000256" key="15">
    <source>
        <dbReference type="ARBA" id="ARBA00034617"/>
    </source>
</evidence>
<comment type="similarity">
    <text evidence="3">Belongs to the helicase family. RecQ subfamily.</text>
</comment>
<dbReference type="NCBIfam" id="TIGR01389">
    <property type="entry name" value="recQ"/>
    <property type="match status" value="1"/>
</dbReference>
<dbReference type="GO" id="GO:0005524">
    <property type="term" value="F:ATP binding"/>
    <property type="evidence" value="ECO:0007669"/>
    <property type="project" value="UniProtKB-KW"/>
</dbReference>
<keyword evidence="12" id="KW-0233">DNA recombination</keyword>
<dbReference type="InterPro" id="IPR044876">
    <property type="entry name" value="HRDC_dom_sf"/>
</dbReference>
<dbReference type="OrthoDB" id="9763310at2"/>
<dbReference type="SMART" id="SM00956">
    <property type="entry name" value="RQC"/>
    <property type="match status" value="1"/>
</dbReference>
<dbReference type="GO" id="GO:0006310">
    <property type="term" value="P:DNA recombination"/>
    <property type="evidence" value="ECO:0007669"/>
    <property type="project" value="UniProtKB-UniRule"/>
</dbReference>
<dbReference type="EC" id="5.6.2.4" evidence="16"/>
<dbReference type="PROSITE" id="PS50967">
    <property type="entry name" value="HRDC"/>
    <property type="match status" value="1"/>
</dbReference>
<dbReference type="Pfam" id="PF09382">
    <property type="entry name" value="RQC"/>
    <property type="match status" value="1"/>
</dbReference>
<evidence type="ECO:0000256" key="6">
    <source>
        <dbReference type="ARBA" id="ARBA00022763"/>
    </source>
</evidence>
<dbReference type="InterPro" id="IPR010997">
    <property type="entry name" value="HRDC-like_sf"/>
</dbReference>
<dbReference type="InterPro" id="IPR029491">
    <property type="entry name" value="Helicase_HTH"/>
</dbReference>
<keyword evidence="6" id="KW-0227">DNA damage</keyword>
<keyword evidence="14" id="KW-0413">Isomerase</keyword>
<gene>
    <name evidence="20" type="primary">recQ</name>
    <name evidence="20" type="ORF">GJU40_01250</name>
</gene>
<evidence type="ECO:0000256" key="12">
    <source>
        <dbReference type="ARBA" id="ARBA00023172"/>
    </source>
</evidence>
<keyword evidence="7 20" id="KW-0378">Hydrolase</keyword>
<sequence>MNAVLKQATETLKQYFGYEQFRQGQEWIISNVLDGKPTLGVMPTGGGKSICYQIPALLLPGITIVISPLISLMKDQVDALETAGIPAAYINSSLTYREAEKRMEAAANGAYKLLYLAPERLDSPEFFHTLKKLNISLFAVDEAHCISQWGHDFRPSYLRIARLINELPSRPVTLALTATATPSVRDDIRQSLSIFQENEYVAGFQRSNLSFQVVRGADKLQYLQHYIGTHKSESGIIYAATRKEVDQLHASLIKKGVRAGKYHGGLSDGERADQQDGFIKDNLSVMVATNAFGMGIDKSNVRFVLHYQLPKNMEGYYQEAGRAGRDGLESECILLYSPYDLQVQRFLIEKSISDTQRIRQETEKLQSMKDYCFVENCLQQYIQQYFGESGAAPCGKCSNCHDTREKVNITREAQMILSCMVRMERKFGKTVISQVLAGSANKKISSFGFHKLSTYGIMKDKPAKQIGHLIDYLTSEQFIGITGTQYPVLYVTEKGKDVLQGRQEIYKKAEKLSAAKKNDTKNSALFEELRKLRKEIADTAKVPPFVIFSDSTLLDMCTALPSNAEEFLTIKGVGQKKQKDYGEAFISVIQNYIQSEDSQDYQDTNNGKGSHLKTYELLSDGYSLEEIAKKRQLSAVTVENHVLRCAKEGMTVEWEKFVSEENELQIKECIQREKTIFLKPLKEQLPESISYFMIKAVLTKMEIQRVSV</sequence>
<dbReference type="GO" id="GO:0043590">
    <property type="term" value="C:bacterial nucleoid"/>
    <property type="evidence" value="ECO:0007669"/>
    <property type="project" value="TreeGrafter"/>
</dbReference>
<evidence type="ECO:0000256" key="8">
    <source>
        <dbReference type="ARBA" id="ARBA00022806"/>
    </source>
</evidence>
<keyword evidence="21" id="KW-1185">Reference proteome</keyword>
<keyword evidence="9" id="KW-0862">Zinc</keyword>
<dbReference type="RefSeq" id="WP_154305910.1">
    <property type="nucleotide sequence ID" value="NZ_WKKI01000001.1"/>
</dbReference>
<dbReference type="InterPro" id="IPR036388">
    <property type="entry name" value="WH-like_DNA-bd_sf"/>
</dbReference>
<keyword evidence="13" id="KW-0234">DNA repair</keyword>
<proteinExistence type="inferred from homology"/>
<dbReference type="Pfam" id="PF00570">
    <property type="entry name" value="HRDC"/>
    <property type="match status" value="1"/>
</dbReference>
<evidence type="ECO:0000256" key="3">
    <source>
        <dbReference type="ARBA" id="ARBA00005446"/>
    </source>
</evidence>
<dbReference type="InterPro" id="IPR032284">
    <property type="entry name" value="RecQ_Zn-bd"/>
</dbReference>
<dbReference type="Gene3D" id="3.40.50.300">
    <property type="entry name" value="P-loop containing nucleotide triphosphate hydrolases"/>
    <property type="match status" value="2"/>
</dbReference>
<comment type="cofactor">
    <cofactor evidence="1">
        <name>Mg(2+)</name>
        <dbReference type="ChEBI" id="CHEBI:18420"/>
    </cofactor>
</comment>
<evidence type="ECO:0000259" key="19">
    <source>
        <dbReference type="PROSITE" id="PS51194"/>
    </source>
</evidence>
<evidence type="ECO:0000313" key="20">
    <source>
        <dbReference type="EMBL" id="MRX70791.1"/>
    </source>
</evidence>
<dbReference type="GO" id="GO:0003677">
    <property type="term" value="F:DNA binding"/>
    <property type="evidence" value="ECO:0007669"/>
    <property type="project" value="UniProtKB-KW"/>
</dbReference>
<keyword evidence="11" id="KW-0238">DNA-binding</keyword>
<dbReference type="InterPro" id="IPR011545">
    <property type="entry name" value="DEAD/DEAH_box_helicase_dom"/>
</dbReference>
<keyword evidence="5" id="KW-0547">Nucleotide-binding</keyword>
<evidence type="ECO:0000256" key="14">
    <source>
        <dbReference type="ARBA" id="ARBA00023235"/>
    </source>
</evidence>
<keyword evidence="8 20" id="KW-0347">Helicase</keyword>
<dbReference type="GO" id="GO:0043138">
    <property type="term" value="F:3'-5' DNA helicase activity"/>
    <property type="evidence" value="ECO:0007669"/>
    <property type="project" value="UniProtKB-EC"/>
</dbReference>
<dbReference type="SUPFAM" id="SSF47819">
    <property type="entry name" value="HRDC-like"/>
    <property type="match status" value="1"/>
</dbReference>
<dbReference type="SMART" id="SM00487">
    <property type="entry name" value="DEXDc"/>
    <property type="match status" value="1"/>
</dbReference>
<evidence type="ECO:0000256" key="13">
    <source>
        <dbReference type="ARBA" id="ARBA00023204"/>
    </source>
</evidence>
<dbReference type="CDD" id="cd17920">
    <property type="entry name" value="DEXHc_RecQ"/>
    <property type="match status" value="1"/>
</dbReference>
<dbReference type="EMBL" id="WKKI01000001">
    <property type="protein sequence ID" value="MRX70791.1"/>
    <property type="molecule type" value="Genomic_DNA"/>
</dbReference>
<evidence type="ECO:0000313" key="21">
    <source>
        <dbReference type="Proteomes" id="UP000448867"/>
    </source>
</evidence>
<dbReference type="Pfam" id="PF00270">
    <property type="entry name" value="DEAD"/>
    <property type="match status" value="1"/>
</dbReference>
<dbReference type="PROSITE" id="PS51192">
    <property type="entry name" value="HELICASE_ATP_BIND_1"/>
    <property type="match status" value="1"/>
</dbReference>
<dbReference type="Pfam" id="PF00271">
    <property type="entry name" value="Helicase_C"/>
    <property type="match status" value="1"/>
</dbReference>
<evidence type="ECO:0000259" key="17">
    <source>
        <dbReference type="PROSITE" id="PS50967"/>
    </source>
</evidence>
<evidence type="ECO:0000256" key="10">
    <source>
        <dbReference type="ARBA" id="ARBA00022840"/>
    </source>
</evidence>
<dbReference type="GO" id="GO:0006260">
    <property type="term" value="P:DNA replication"/>
    <property type="evidence" value="ECO:0007669"/>
    <property type="project" value="InterPro"/>
</dbReference>
<dbReference type="Gene3D" id="1.10.150.80">
    <property type="entry name" value="HRDC domain"/>
    <property type="match status" value="1"/>
</dbReference>
<comment type="catalytic activity">
    <reaction evidence="15">
        <text>Couples ATP hydrolysis with the unwinding of duplex DNA by translocating in the 3'-5' direction.</text>
        <dbReference type="EC" id="5.6.2.4"/>
    </reaction>
</comment>
<organism evidence="20 21">
    <name type="scientific">Metabacillus lacus</name>
    <dbReference type="NCBI Taxonomy" id="1983721"/>
    <lineage>
        <taxon>Bacteria</taxon>
        <taxon>Bacillati</taxon>
        <taxon>Bacillota</taxon>
        <taxon>Bacilli</taxon>
        <taxon>Bacillales</taxon>
        <taxon>Bacillaceae</taxon>
        <taxon>Metabacillus</taxon>
    </lineage>
</organism>
<dbReference type="Gene3D" id="1.10.10.10">
    <property type="entry name" value="Winged helix-like DNA-binding domain superfamily/Winged helix DNA-binding domain"/>
    <property type="match status" value="1"/>
</dbReference>
<dbReference type="SUPFAM" id="SSF52540">
    <property type="entry name" value="P-loop containing nucleoside triphosphate hydrolases"/>
    <property type="match status" value="1"/>
</dbReference>
<dbReference type="GO" id="GO:0006281">
    <property type="term" value="P:DNA repair"/>
    <property type="evidence" value="ECO:0007669"/>
    <property type="project" value="UniProtKB-KW"/>
</dbReference>
<dbReference type="InterPro" id="IPR018982">
    <property type="entry name" value="RQC_domain"/>
</dbReference>
<evidence type="ECO:0000256" key="7">
    <source>
        <dbReference type="ARBA" id="ARBA00022801"/>
    </source>
</evidence>
<comment type="caution">
    <text evidence="20">The sequence shown here is derived from an EMBL/GenBank/DDBJ whole genome shotgun (WGS) entry which is preliminary data.</text>
</comment>
<evidence type="ECO:0000256" key="11">
    <source>
        <dbReference type="ARBA" id="ARBA00023125"/>
    </source>
</evidence>
<evidence type="ECO:0000256" key="1">
    <source>
        <dbReference type="ARBA" id="ARBA00001946"/>
    </source>
</evidence>
<dbReference type="SMART" id="SM00490">
    <property type="entry name" value="HELICc"/>
    <property type="match status" value="1"/>
</dbReference>
<evidence type="ECO:0000256" key="5">
    <source>
        <dbReference type="ARBA" id="ARBA00022741"/>
    </source>
</evidence>
<evidence type="ECO:0000256" key="9">
    <source>
        <dbReference type="ARBA" id="ARBA00022833"/>
    </source>
</evidence>
<dbReference type="PANTHER" id="PTHR13710:SF105">
    <property type="entry name" value="ATP-DEPENDENT DNA HELICASE Q1"/>
    <property type="match status" value="1"/>
</dbReference>
<evidence type="ECO:0000256" key="4">
    <source>
        <dbReference type="ARBA" id="ARBA00022723"/>
    </source>
</evidence>
<dbReference type="CDD" id="cd18794">
    <property type="entry name" value="SF2_C_RecQ"/>
    <property type="match status" value="1"/>
</dbReference>
<dbReference type="InterPro" id="IPR006293">
    <property type="entry name" value="DNA_helicase_ATP-dep_RecQ_bac"/>
</dbReference>
<dbReference type="GO" id="GO:0009378">
    <property type="term" value="F:four-way junction helicase activity"/>
    <property type="evidence" value="ECO:0007669"/>
    <property type="project" value="TreeGrafter"/>
</dbReference>
<dbReference type="FunFam" id="3.40.50.300:FF:000296">
    <property type="entry name" value="ATP-dependent DNA helicase RecQ"/>
    <property type="match status" value="1"/>
</dbReference>
<dbReference type="GO" id="GO:0046872">
    <property type="term" value="F:metal ion binding"/>
    <property type="evidence" value="ECO:0007669"/>
    <property type="project" value="UniProtKB-KW"/>
</dbReference>
<dbReference type="Pfam" id="PF14493">
    <property type="entry name" value="HTH_40"/>
    <property type="match status" value="1"/>
</dbReference>
<dbReference type="InterPro" id="IPR004589">
    <property type="entry name" value="DNA_helicase_ATP-dep_RecQ"/>
</dbReference>